<feature type="region of interest" description="Disordered" evidence="2">
    <location>
        <begin position="427"/>
        <end position="459"/>
    </location>
</feature>
<feature type="region of interest" description="Disordered" evidence="2">
    <location>
        <begin position="534"/>
        <end position="562"/>
    </location>
</feature>
<keyword evidence="1" id="KW-0175">Coiled coil</keyword>
<proteinExistence type="predicted"/>
<feature type="coiled-coil region" evidence="1">
    <location>
        <begin position="158"/>
        <end position="266"/>
    </location>
</feature>
<evidence type="ECO:0000256" key="2">
    <source>
        <dbReference type="SAM" id="MobiDB-lite"/>
    </source>
</evidence>
<comment type="caution">
    <text evidence="3">The sequence shown here is derived from an EMBL/GenBank/DDBJ whole genome shotgun (WGS) entry which is preliminary data.</text>
</comment>
<dbReference type="EMBL" id="LRBP01000028">
    <property type="protein sequence ID" value="OII71705.1"/>
    <property type="molecule type" value="Genomic_DNA"/>
</dbReference>
<feature type="coiled-coil region" evidence="1">
    <location>
        <begin position="63"/>
        <end position="101"/>
    </location>
</feature>
<dbReference type="Proteomes" id="UP000186176">
    <property type="component" value="Unassembled WGS sequence"/>
</dbReference>
<reference evidence="3 4" key="1">
    <citation type="submission" date="2016-10" db="EMBL/GenBank/DDBJ databases">
        <title>Reductive evolution of mitochondrial metabolism and differential evolution of invasion-related proteins in Cryptosporidium.</title>
        <authorList>
            <person name="Liu S."/>
            <person name="Roellig D.M."/>
            <person name="Guo Y."/>
            <person name="Li N."/>
            <person name="Frace M.A."/>
            <person name="Tang K."/>
            <person name="Zhang L."/>
            <person name="Feng Y."/>
            <person name="Xiao L."/>
        </authorList>
    </citation>
    <scope>NUCLEOTIDE SEQUENCE [LARGE SCALE GENOMIC DNA]</scope>
    <source>
        <strain evidence="3">39726</strain>
    </source>
</reference>
<dbReference type="AlphaFoldDB" id="A0A1J4MBV7"/>
<evidence type="ECO:0000313" key="4">
    <source>
        <dbReference type="Proteomes" id="UP000186176"/>
    </source>
</evidence>
<feature type="compositionally biased region" description="Acidic residues" evidence="2">
    <location>
        <begin position="427"/>
        <end position="437"/>
    </location>
</feature>
<dbReference type="VEuPathDB" id="CryptoDB:cubi_01319"/>
<dbReference type="RefSeq" id="XP_028873324.1">
    <property type="nucleotide sequence ID" value="XM_029018331.1"/>
</dbReference>
<name>A0A1J4MBV7_9CRYT</name>
<gene>
    <name evidence="3" type="ORF">cubi_01319</name>
</gene>
<dbReference type="OrthoDB" id="342474at2759"/>
<organism evidence="3 4">
    <name type="scientific">Cryptosporidium ubiquitum</name>
    <dbReference type="NCBI Taxonomy" id="857276"/>
    <lineage>
        <taxon>Eukaryota</taxon>
        <taxon>Sar</taxon>
        <taxon>Alveolata</taxon>
        <taxon>Apicomplexa</taxon>
        <taxon>Conoidasida</taxon>
        <taxon>Coccidia</taxon>
        <taxon>Eucoccidiorida</taxon>
        <taxon>Eimeriorina</taxon>
        <taxon>Cryptosporidiidae</taxon>
        <taxon>Cryptosporidium</taxon>
    </lineage>
</organism>
<feature type="compositionally biased region" description="Basic residues" evidence="2">
    <location>
        <begin position="441"/>
        <end position="452"/>
    </location>
</feature>
<dbReference type="GeneID" id="39978110"/>
<keyword evidence="4" id="KW-1185">Reference proteome</keyword>
<evidence type="ECO:0000256" key="1">
    <source>
        <dbReference type="SAM" id="Coils"/>
    </source>
</evidence>
<evidence type="ECO:0000313" key="3">
    <source>
        <dbReference type="EMBL" id="OII71705.1"/>
    </source>
</evidence>
<feature type="coiled-coil region" evidence="1">
    <location>
        <begin position="291"/>
        <end position="358"/>
    </location>
</feature>
<sequence>MAQCSKNNNYIEDDVLKVLNNEQDSIENLKKESLIQIIDQVKEMEDQIMGYLKTQKVIQEKTRVEMKNKYDELFREKTNERRKMEEELNGIIDKIKEKAGELSKMDIMIKDVSKDNDYMLKLTKSWDEKKNYWKTLIDEQERKSEQLSDLDSYLSERFKNLNEEYNQILQEKKGLMASKDNLEILIEKSKKQGEEKMRELYIVDKEIKDELETKINENNSISVEITRLKEKNESIEKRKVSIKEEIIKLENDLASKVDKIKFCKEELLRTSDELDKKKLETSKFMQELIENKRYTNEINELNICLEEKRERLRQIDARSETSHNYDKIVELEHINEANHLLEEEIMSLNSKIKHEERDLIDEISKLKESKVLISSENIDETLTELEKGLMGNKLDNMTLIENLGQEETTIDDIFNQITKIRQLLDINDSDNDNNEDEVSNKRRKGKLRRSKAKNTQPMEQVLIQSLRMIQKIDQSRGSINDSFNFKEIQQKSHNIANEDNKNPVTKSPDSPKSGVSGFGRRVIISNRRLLTPRKGLFAPIPQSSRHRGSRCGDDDTLFGSDL</sequence>
<protein>
    <submittedName>
        <fullName evidence="3">Uncharacterized protein</fullName>
    </submittedName>
</protein>
<accession>A0A1J4MBV7</accession>
<feature type="region of interest" description="Disordered" evidence="2">
    <location>
        <begin position="493"/>
        <end position="519"/>
    </location>
</feature>